<comment type="caution">
    <text evidence="4">The sequence shown here is derived from an EMBL/GenBank/DDBJ whole genome shotgun (WGS) entry which is preliminary data.</text>
</comment>
<feature type="domain" description="Beta-galactosidase jelly roll" evidence="3">
    <location>
        <begin position="10"/>
        <end position="84"/>
    </location>
</feature>
<protein>
    <submittedName>
        <fullName evidence="4">Beta-galactosidase jelly roll domain-containing protein</fullName>
    </submittedName>
</protein>
<gene>
    <name evidence="4" type="ORF">IW261DRAFT_836284</name>
</gene>
<sequence>MVHWSLRTTPRPTSLSKPYYSDGTILYGCDYGFCENIVLWRGHFNGTGTEKSLNLSVNGGEAFAANVWLNDVFLNTSYGNFYQQQKHYRGNG</sequence>
<evidence type="ECO:0000256" key="2">
    <source>
        <dbReference type="ARBA" id="ARBA00023295"/>
    </source>
</evidence>
<name>A0AA39TVY8_9AGAR</name>
<dbReference type="GO" id="GO:0004565">
    <property type="term" value="F:beta-galactosidase activity"/>
    <property type="evidence" value="ECO:0007669"/>
    <property type="project" value="UniProtKB-ARBA"/>
</dbReference>
<dbReference type="Gene3D" id="2.60.120.260">
    <property type="entry name" value="Galactose-binding domain-like"/>
    <property type="match status" value="1"/>
</dbReference>
<reference evidence="4" key="1">
    <citation type="submission" date="2023-06" db="EMBL/GenBank/DDBJ databases">
        <authorList>
            <consortium name="Lawrence Berkeley National Laboratory"/>
            <person name="Ahrendt S."/>
            <person name="Sahu N."/>
            <person name="Indic B."/>
            <person name="Wong-Bajracharya J."/>
            <person name="Merenyi Z."/>
            <person name="Ke H.-M."/>
            <person name="Monk M."/>
            <person name="Kocsube S."/>
            <person name="Drula E."/>
            <person name="Lipzen A."/>
            <person name="Balint B."/>
            <person name="Henrissat B."/>
            <person name="Andreopoulos B."/>
            <person name="Martin F.M."/>
            <person name="Harder C.B."/>
            <person name="Rigling D."/>
            <person name="Ford K.L."/>
            <person name="Foster G.D."/>
            <person name="Pangilinan J."/>
            <person name="Papanicolaou A."/>
            <person name="Barry K."/>
            <person name="LaButti K."/>
            <person name="Viragh M."/>
            <person name="Koriabine M."/>
            <person name="Yan M."/>
            <person name="Riley R."/>
            <person name="Champramary S."/>
            <person name="Plett K.L."/>
            <person name="Tsai I.J."/>
            <person name="Slot J."/>
            <person name="Sipos G."/>
            <person name="Plett J."/>
            <person name="Nagy L.G."/>
            <person name="Grigoriev I.V."/>
        </authorList>
    </citation>
    <scope>NUCLEOTIDE SEQUENCE</scope>
    <source>
        <strain evidence="4">ICMP 16352</strain>
    </source>
</reference>
<keyword evidence="1" id="KW-0378">Hydrolase</keyword>
<proteinExistence type="predicted"/>
<dbReference type="SUPFAM" id="SSF49785">
    <property type="entry name" value="Galactose-binding domain-like"/>
    <property type="match status" value="1"/>
</dbReference>
<keyword evidence="2" id="KW-0326">Glycosidase</keyword>
<dbReference type="InterPro" id="IPR008979">
    <property type="entry name" value="Galactose-bd-like_sf"/>
</dbReference>
<dbReference type="AlphaFoldDB" id="A0AA39TVY8"/>
<evidence type="ECO:0000313" key="4">
    <source>
        <dbReference type="EMBL" id="KAK0471627.1"/>
    </source>
</evidence>
<keyword evidence="5" id="KW-1185">Reference proteome</keyword>
<evidence type="ECO:0000313" key="5">
    <source>
        <dbReference type="Proteomes" id="UP001175227"/>
    </source>
</evidence>
<dbReference type="Proteomes" id="UP001175227">
    <property type="component" value="Unassembled WGS sequence"/>
</dbReference>
<evidence type="ECO:0000256" key="1">
    <source>
        <dbReference type="ARBA" id="ARBA00022801"/>
    </source>
</evidence>
<dbReference type="EMBL" id="JAUEPR010000049">
    <property type="protein sequence ID" value="KAK0471627.1"/>
    <property type="molecule type" value="Genomic_DNA"/>
</dbReference>
<dbReference type="Pfam" id="PF13364">
    <property type="entry name" value="BetaGal_ABD2"/>
    <property type="match status" value="1"/>
</dbReference>
<evidence type="ECO:0000259" key="3">
    <source>
        <dbReference type="Pfam" id="PF13364"/>
    </source>
</evidence>
<dbReference type="InterPro" id="IPR025300">
    <property type="entry name" value="BetaGal_jelly_roll_dom"/>
</dbReference>
<organism evidence="4 5">
    <name type="scientific">Armillaria novae-zelandiae</name>
    <dbReference type="NCBI Taxonomy" id="153914"/>
    <lineage>
        <taxon>Eukaryota</taxon>
        <taxon>Fungi</taxon>
        <taxon>Dikarya</taxon>
        <taxon>Basidiomycota</taxon>
        <taxon>Agaricomycotina</taxon>
        <taxon>Agaricomycetes</taxon>
        <taxon>Agaricomycetidae</taxon>
        <taxon>Agaricales</taxon>
        <taxon>Marasmiineae</taxon>
        <taxon>Physalacriaceae</taxon>
        <taxon>Armillaria</taxon>
    </lineage>
</organism>
<accession>A0AA39TVY8</accession>